<name>A0A1A6G1H6_NEOLE</name>
<evidence type="ECO:0008006" key="6">
    <source>
        <dbReference type="Google" id="ProtNLM"/>
    </source>
</evidence>
<feature type="region of interest" description="Disordered" evidence="1">
    <location>
        <begin position="1"/>
        <end position="43"/>
    </location>
</feature>
<evidence type="ECO:0000259" key="2">
    <source>
        <dbReference type="Pfam" id="PF01352"/>
    </source>
</evidence>
<evidence type="ECO:0000259" key="3">
    <source>
        <dbReference type="Pfam" id="PF15248"/>
    </source>
</evidence>
<dbReference type="Pfam" id="PF15248">
    <property type="entry name" value="DUF4587"/>
    <property type="match status" value="1"/>
</dbReference>
<feature type="domain" description="KRAB" evidence="2">
    <location>
        <begin position="108"/>
        <end position="130"/>
    </location>
</feature>
<gene>
    <name evidence="4" type="ORF">A6R68_08833</name>
</gene>
<feature type="region of interest" description="Disordered" evidence="1">
    <location>
        <begin position="48"/>
        <end position="67"/>
    </location>
</feature>
<evidence type="ECO:0000313" key="5">
    <source>
        <dbReference type="Proteomes" id="UP000092124"/>
    </source>
</evidence>
<organism evidence="4 5">
    <name type="scientific">Neotoma lepida</name>
    <name type="common">Desert woodrat</name>
    <dbReference type="NCBI Taxonomy" id="56216"/>
    <lineage>
        <taxon>Eukaryota</taxon>
        <taxon>Metazoa</taxon>
        <taxon>Chordata</taxon>
        <taxon>Craniata</taxon>
        <taxon>Vertebrata</taxon>
        <taxon>Euteleostomi</taxon>
        <taxon>Mammalia</taxon>
        <taxon>Eutheria</taxon>
        <taxon>Euarchontoglires</taxon>
        <taxon>Glires</taxon>
        <taxon>Rodentia</taxon>
        <taxon>Myomorpha</taxon>
        <taxon>Muroidea</taxon>
        <taxon>Cricetidae</taxon>
        <taxon>Neotominae</taxon>
        <taxon>Neotoma</taxon>
    </lineage>
</organism>
<dbReference type="EMBL" id="LZPO01107922">
    <property type="protein sequence ID" value="OBS60036.1"/>
    <property type="molecule type" value="Genomic_DNA"/>
</dbReference>
<dbReference type="OrthoDB" id="8962708at2759"/>
<dbReference type="PANTHER" id="PTHR28604">
    <property type="match status" value="1"/>
</dbReference>
<comment type="caution">
    <text evidence="4">The sequence shown here is derived from an EMBL/GenBank/DDBJ whole genome shotgun (WGS) entry which is preliminary data.</text>
</comment>
<reference evidence="4 5" key="1">
    <citation type="submission" date="2016-06" db="EMBL/GenBank/DDBJ databases">
        <title>The Draft Genome Sequence and Annotation of the Desert Woodrat Neotoma lepida.</title>
        <authorList>
            <person name="Campbell M."/>
            <person name="Oakeson K.F."/>
            <person name="Yandell M."/>
            <person name="Halpert J.R."/>
            <person name="Dearing D."/>
        </authorList>
    </citation>
    <scope>NUCLEOTIDE SEQUENCE [LARGE SCALE GENOMIC DNA]</scope>
    <source>
        <strain evidence="4">417</strain>
        <tissue evidence="4">Liver</tissue>
    </source>
</reference>
<dbReference type="Proteomes" id="UP000092124">
    <property type="component" value="Unassembled WGS sequence"/>
</dbReference>
<feature type="domain" description="DUF4587" evidence="3">
    <location>
        <begin position="292"/>
        <end position="363"/>
    </location>
</feature>
<keyword evidence="5" id="KW-1185">Reference proteome</keyword>
<dbReference type="InterPro" id="IPR027904">
    <property type="entry name" value="DUF4587"/>
</dbReference>
<dbReference type="AlphaFoldDB" id="A0A1A6G1H6"/>
<accession>A0A1A6G1H6</accession>
<proteinExistence type="predicted"/>
<protein>
    <recommendedName>
        <fullName evidence="6">DUF4587 domain-containing protein</fullName>
    </recommendedName>
</protein>
<sequence>MSPASNWRGDAPTLFSNTNKREAGFPGLSAGRQPSGGKVRANRFPAAALPSAPSRQEEDAHASGRPSLGLAPSTVLAELAKVVVGIRCRLKPRSSSHRWGVMLENFAQEWATPTLTQKALCRGVMLENFAQEWATPTLTQKALCRVVRMLDSSMADQMTRLTLRLLEQMLEQERESMDRAEQQEKPDTALQSALRRRKDLLQRLWEEQLMNEHSPAHAWRRTHERTMVPALNPEAPPMNAFPAASPPLPRPPEPPRIIQPPVSQPPATIIQQLPQQPLIAQISPPQAFPTQRSGSIKEDMVEMMLMQNAQMHQILMQNMMLKALPPGSTGPRATTLQDQRWVHQGVLRAEKQKAPPVHHHHHYAPPTQLQAASTGAPSGYAGWPPVVAATALPHAASFLPTVSHLTEPTTSHPSYP</sequence>
<evidence type="ECO:0000256" key="1">
    <source>
        <dbReference type="SAM" id="MobiDB-lite"/>
    </source>
</evidence>
<dbReference type="Pfam" id="PF01352">
    <property type="entry name" value="KRAB"/>
    <property type="match status" value="1"/>
</dbReference>
<dbReference type="InterPro" id="IPR001909">
    <property type="entry name" value="KRAB"/>
</dbReference>
<dbReference type="PANTHER" id="PTHR28604:SF2">
    <property type="entry name" value="RIKEN CDNA 2610028H24 GENE"/>
    <property type="match status" value="1"/>
</dbReference>
<dbReference type="GO" id="GO:0006355">
    <property type="term" value="P:regulation of DNA-templated transcription"/>
    <property type="evidence" value="ECO:0007669"/>
    <property type="project" value="InterPro"/>
</dbReference>
<evidence type="ECO:0000313" key="4">
    <source>
        <dbReference type="EMBL" id="OBS60036.1"/>
    </source>
</evidence>
<dbReference type="InterPro" id="IPR038915">
    <property type="entry name" value="PRR29-like"/>
</dbReference>